<gene>
    <name evidence="3" type="ORF">NUU61_000135</name>
</gene>
<proteinExistence type="predicted"/>
<comment type="caution">
    <text evidence="3">The sequence shown here is derived from an EMBL/GenBank/DDBJ whole genome shotgun (WGS) entry which is preliminary data.</text>
</comment>
<keyword evidence="3" id="KW-0378">Hydrolase</keyword>
<dbReference type="AlphaFoldDB" id="A0A9W9KQQ1"/>
<protein>
    <submittedName>
        <fullName evidence="3">Glycoside hydrolase</fullName>
    </submittedName>
</protein>
<evidence type="ECO:0000256" key="2">
    <source>
        <dbReference type="SAM" id="SignalP"/>
    </source>
</evidence>
<dbReference type="RefSeq" id="XP_056515569.1">
    <property type="nucleotide sequence ID" value="XM_056650719.1"/>
</dbReference>
<organism evidence="3 4">
    <name type="scientific">Penicillium alfredii</name>
    <dbReference type="NCBI Taxonomy" id="1506179"/>
    <lineage>
        <taxon>Eukaryota</taxon>
        <taxon>Fungi</taxon>
        <taxon>Dikarya</taxon>
        <taxon>Ascomycota</taxon>
        <taxon>Pezizomycotina</taxon>
        <taxon>Eurotiomycetes</taxon>
        <taxon>Eurotiomycetidae</taxon>
        <taxon>Eurotiales</taxon>
        <taxon>Aspergillaceae</taxon>
        <taxon>Penicillium</taxon>
    </lineage>
</organism>
<evidence type="ECO:0000313" key="3">
    <source>
        <dbReference type="EMBL" id="KAJ5114376.1"/>
    </source>
</evidence>
<reference evidence="3" key="2">
    <citation type="journal article" date="2023" name="IMA Fungus">
        <title>Comparative genomic study of the Penicillium genus elucidates a diverse pangenome and 15 lateral gene transfer events.</title>
        <authorList>
            <person name="Petersen C."/>
            <person name="Sorensen T."/>
            <person name="Nielsen M.R."/>
            <person name="Sondergaard T.E."/>
            <person name="Sorensen J.L."/>
            <person name="Fitzpatrick D.A."/>
            <person name="Frisvad J.C."/>
            <person name="Nielsen K.L."/>
        </authorList>
    </citation>
    <scope>NUCLEOTIDE SEQUENCE</scope>
    <source>
        <strain evidence="3">IBT 34128</strain>
    </source>
</reference>
<evidence type="ECO:0000313" key="4">
    <source>
        <dbReference type="Proteomes" id="UP001141434"/>
    </source>
</evidence>
<feature type="chain" id="PRO_5040922830" evidence="2">
    <location>
        <begin position="25"/>
        <end position="135"/>
    </location>
</feature>
<feature type="region of interest" description="Disordered" evidence="1">
    <location>
        <begin position="116"/>
        <end position="135"/>
    </location>
</feature>
<dbReference type="GeneID" id="81389887"/>
<name>A0A9W9KQQ1_9EURO</name>
<keyword evidence="4" id="KW-1185">Reference proteome</keyword>
<feature type="signal peptide" evidence="2">
    <location>
        <begin position="1"/>
        <end position="24"/>
    </location>
</feature>
<keyword evidence="2" id="KW-0732">Signal</keyword>
<evidence type="ECO:0000256" key="1">
    <source>
        <dbReference type="SAM" id="MobiDB-lite"/>
    </source>
</evidence>
<dbReference type="Proteomes" id="UP001141434">
    <property type="component" value="Unassembled WGS sequence"/>
</dbReference>
<reference evidence="3" key="1">
    <citation type="submission" date="2022-11" db="EMBL/GenBank/DDBJ databases">
        <authorList>
            <person name="Petersen C."/>
        </authorList>
    </citation>
    <scope>NUCLEOTIDE SEQUENCE</scope>
    <source>
        <strain evidence="3">IBT 34128</strain>
    </source>
</reference>
<dbReference type="EMBL" id="JAPMSZ010000001">
    <property type="protein sequence ID" value="KAJ5114376.1"/>
    <property type="molecule type" value="Genomic_DNA"/>
</dbReference>
<accession>A0A9W9KQQ1</accession>
<feature type="compositionally biased region" description="Low complexity" evidence="1">
    <location>
        <begin position="123"/>
        <end position="135"/>
    </location>
</feature>
<dbReference type="GO" id="GO:0016787">
    <property type="term" value="F:hydrolase activity"/>
    <property type="evidence" value="ECO:0007669"/>
    <property type="project" value="UniProtKB-KW"/>
</dbReference>
<sequence length="135" mass="14179">MRVFSRMAVATQLLLFSSNSLVQAENCNWDVQKEDECTSLATATACTIFTSGGKTATNCAPYVACGATDMTTTTKAPAKHSATSISATDVDTTITMASADVYNSIASQIIKERNDWDKSRFGTTAPASSAPTSSS</sequence>